<dbReference type="InterPro" id="IPR009038">
    <property type="entry name" value="GOLD_dom"/>
</dbReference>
<proteinExistence type="inferred from homology"/>
<name>G0QL12_ICHMU</name>
<dbReference type="InterPro" id="IPR015720">
    <property type="entry name" value="Emp24-like"/>
</dbReference>
<keyword evidence="6 7" id="KW-0472">Membrane</keyword>
<evidence type="ECO:0000256" key="4">
    <source>
        <dbReference type="ARBA" id="ARBA00022729"/>
    </source>
</evidence>
<evidence type="ECO:0000256" key="3">
    <source>
        <dbReference type="ARBA" id="ARBA00022692"/>
    </source>
</evidence>
<feature type="non-terminal residue" evidence="9">
    <location>
        <position position="1"/>
    </location>
</feature>
<dbReference type="SMART" id="SM01190">
    <property type="entry name" value="EMP24_GP25L"/>
    <property type="match status" value="1"/>
</dbReference>
<protein>
    <recommendedName>
        <fullName evidence="8">GOLD domain-containing protein</fullName>
    </recommendedName>
</protein>
<dbReference type="FunCoup" id="G0QL12">
    <property type="interactions" value="163"/>
</dbReference>
<comment type="similarity">
    <text evidence="2">Belongs to the EMP24/GP25L family.</text>
</comment>
<dbReference type="STRING" id="857967.G0QL12"/>
<dbReference type="Pfam" id="PF01105">
    <property type="entry name" value="EMP24_GP25L"/>
    <property type="match status" value="1"/>
</dbReference>
<feature type="domain" description="GOLD" evidence="8">
    <location>
        <begin position="2"/>
        <end position="169"/>
    </location>
</feature>
<accession>G0QL12</accession>
<dbReference type="RefSeq" id="XP_004039395.1">
    <property type="nucleotide sequence ID" value="XM_004039347.1"/>
</dbReference>
<keyword evidence="3 7" id="KW-0812">Transmembrane</keyword>
<evidence type="ECO:0000313" key="9">
    <source>
        <dbReference type="EMBL" id="EGR34091.1"/>
    </source>
</evidence>
<evidence type="ECO:0000256" key="5">
    <source>
        <dbReference type="ARBA" id="ARBA00022989"/>
    </source>
</evidence>
<evidence type="ECO:0000313" key="10">
    <source>
        <dbReference type="Proteomes" id="UP000008983"/>
    </source>
</evidence>
<gene>
    <name evidence="9" type="ORF">IMG5_024300</name>
</gene>
<dbReference type="OMA" id="TTSHWIS"/>
<evidence type="ECO:0000256" key="7">
    <source>
        <dbReference type="SAM" id="Phobius"/>
    </source>
</evidence>
<dbReference type="EMBL" id="GL983208">
    <property type="protein sequence ID" value="EGR34091.1"/>
    <property type="molecule type" value="Genomic_DNA"/>
</dbReference>
<keyword evidence="10" id="KW-1185">Reference proteome</keyword>
<organism evidence="9 10">
    <name type="scientific">Ichthyophthirius multifiliis</name>
    <name type="common">White spot disease agent</name>
    <name type="synonym">Ich</name>
    <dbReference type="NCBI Taxonomy" id="5932"/>
    <lineage>
        <taxon>Eukaryota</taxon>
        <taxon>Sar</taxon>
        <taxon>Alveolata</taxon>
        <taxon>Ciliophora</taxon>
        <taxon>Intramacronucleata</taxon>
        <taxon>Oligohymenophorea</taxon>
        <taxon>Hymenostomatida</taxon>
        <taxon>Ophryoglenina</taxon>
        <taxon>Ichthyophthirius</taxon>
    </lineage>
</organism>
<sequence length="174" mass="19933">VIIHTHLLDRLPGVDENSQKDGITLTVTGPENIKVLQKLTLYGKSKFSFSAQKGGNYKFCAKTTTSHWVKENKFIRYGIKLIVGEQEQQELKNAAKEEHINKLQQKVSLVQVRSKEFLDYQALNSRLEDDLTTQNVVVNDRVVLFTIIETIIILGSGIFQIISLKSFFQKKKFY</sequence>
<evidence type="ECO:0000256" key="2">
    <source>
        <dbReference type="ARBA" id="ARBA00007104"/>
    </source>
</evidence>
<dbReference type="InParanoid" id="G0QL12"/>
<evidence type="ECO:0000256" key="1">
    <source>
        <dbReference type="ARBA" id="ARBA00004479"/>
    </source>
</evidence>
<dbReference type="Proteomes" id="UP000008983">
    <property type="component" value="Unassembled WGS sequence"/>
</dbReference>
<reference evidence="9 10" key="1">
    <citation type="submission" date="2011-07" db="EMBL/GenBank/DDBJ databases">
        <authorList>
            <person name="Coyne R."/>
            <person name="Brami D."/>
            <person name="Johnson J."/>
            <person name="Hostetler J."/>
            <person name="Hannick L."/>
            <person name="Clark T."/>
            <person name="Cassidy-Hanley D."/>
            <person name="Inman J."/>
        </authorList>
    </citation>
    <scope>NUCLEOTIDE SEQUENCE [LARGE SCALE GENOMIC DNA]</scope>
    <source>
        <strain evidence="9 10">G5</strain>
    </source>
</reference>
<feature type="transmembrane region" description="Helical" evidence="7">
    <location>
        <begin position="142"/>
        <end position="164"/>
    </location>
</feature>
<keyword evidence="4" id="KW-0732">Signal</keyword>
<evidence type="ECO:0000256" key="6">
    <source>
        <dbReference type="ARBA" id="ARBA00023136"/>
    </source>
</evidence>
<dbReference type="GeneID" id="14910280"/>
<dbReference type="AlphaFoldDB" id="G0QL12"/>
<dbReference type="GO" id="GO:0016020">
    <property type="term" value="C:membrane"/>
    <property type="evidence" value="ECO:0007669"/>
    <property type="project" value="UniProtKB-SubCell"/>
</dbReference>
<comment type="subcellular location">
    <subcellularLocation>
        <location evidence="1">Membrane</location>
        <topology evidence="1">Single-pass type I membrane protein</topology>
    </subcellularLocation>
</comment>
<evidence type="ECO:0000259" key="8">
    <source>
        <dbReference type="SMART" id="SM01190"/>
    </source>
</evidence>
<keyword evidence="5 7" id="KW-1133">Transmembrane helix</keyword>
<dbReference type="eggNOG" id="KOG1690">
    <property type="taxonomic scope" value="Eukaryota"/>
</dbReference>
<dbReference type="PANTHER" id="PTHR22811">
    <property type="entry name" value="TRANSMEMBRANE EMP24 DOMAIN-CONTAINING PROTEIN"/>
    <property type="match status" value="1"/>
</dbReference>
<dbReference type="OrthoDB" id="286378at2759"/>